<feature type="domain" description="Cation/H+ exchanger transmembrane" evidence="11">
    <location>
        <begin position="225"/>
        <end position="490"/>
    </location>
</feature>
<dbReference type="GO" id="GO:0015385">
    <property type="term" value="F:sodium:proton antiporter activity"/>
    <property type="evidence" value="ECO:0007669"/>
    <property type="project" value="InterPro"/>
</dbReference>
<dbReference type="PANTHER" id="PTHR10110">
    <property type="entry name" value="SODIUM/HYDROGEN EXCHANGER"/>
    <property type="match status" value="1"/>
</dbReference>
<feature type="transmembrane region" description="Helical" evidence="10">
    <location>
        <begin position="204"/>
        <end position="221"/>
    </location>
</feature>
<dbReference type="PRINTS" id="PR01084">
    <property type="entry name" value="NAHEXCHNGR"/>
</dbReference>
<evidence type="ECO:0000256" key="7">
    <source>
        <dbReference type="ARBA" id="ARBA00023136"/>
    </source>
</evidence>
<dbReference type="GO" id="GO:0005886">
    <property type="term" value="C:plasma membrane"/>
    <property type="evidence" value="ECO:0007669"/>
    <property type="project" value="TreeGrafter"/>
</dbReference>
<feature type="transmembrane region" description="Helical" evidence="10">
    <location>
        <begin position="608"/>
        <end position="632"/>
    </location>
</feature>
<feature type="transmembrane region" description="Helical" evidence="10">
    <location>
        <begin position="670"/>
        <end position="689"/>
    </location>
</feature>
<keyword evidence="6" id="KW-0406">Ion transport</keyword>
<evidence type="ECO:0000256" key="1">
    <source>
        <dbReference type="ARBA" id="ARBA00004141"/>
    </source>
</evidence>
<feature type="transmembrane region" description="Helical" evidence="10">
    <location>
        <begin position="333"/>
        <end position="354"/>
    </location>
</feature>
<dbReference type="PANTHER" id="PTHR10110:SF187">
    <property type="entry name" value="SODIUM_HYDROGEN EXCHANGER"/>
    <property type="match status" value="1"/>
</dbReference>
<proteinExistence type="predicted"/>
<keyword evidence="2" id="KW-0813">Transport</keyword>
<feature type="transmembrane region" description="Helical" evidence="10">
    <location>
        <begin position="575"/>
        <end position="596"/>
    </location>
</feature>
<name>A0AAD3H6X9_9STRA</name>
<dbReference type="Proteomes" id="UP001054902">
    <property type="component" value="Unassembled WGS sequence"/>
</dbReference>
<protein>
    <recommendedName>
        <fullName evidence="11">Cation/H+ exchanger transmembrane domain-containing protein</fullName>
    </recommendedName>
</protein>
<feature type="region of interest" description="Disordered" evidence="9">
    <location>
        <begin position="764"/>
        <end position="789"/>
    </location>
</feature>
<sequence>MSGSIKNGSSDCSSRSNITNRMTLVLLSVVFLYASFDKVNQQWKSIFPSDTKNIVQSIFFQPSTSVVSTVTDHRRLRREPEFLTQSDENDNNEPIDPHNQICRNYLKKFLEGSTDSNDECQGLENAYSAADCADDISFMNYNTGLTNKVNDQEKKNGTQPDNTDDGKQTDTDDTPTIDDFFQEFQCCKVIQHYYSSRCLYHHQYASLSLLGIVTVLILCNLTKSLLQILQIKWLPEAGGCILVGSVVGAVLTMQLPDYQMNLGTFNPDLFLYILLPPIIFHASLSIDKAKFKKYLFPIMMFAVIGTILSALITGFSVHYLTKALKMVTTTIPLLDSLIFGALISSIDPVAVLSIMHSMGVEDTNMLYVLVFGESILNDGVSIAMFESLVMHLETNHGDDAASLDHDLIWSSIAYFWKVSWVSILVGVLTGITCTIYFWSLRGRQSSVAEVASFFCFAMLAYYVSDGIKASGIVSIMVAGIIMDVYVIGFHLTEGDTAREFQQEQQNVHGTGDQGASNSYMMGSSDMGGSYVQVQSEERAGIPLPARFSFPSYTDFRVMFSGVGHISNRAKIHVGFVADVLANLMETAIFAYLGLFLFSNKKWDDVPLILVGIFSCVFSRVIMIGTISLLVNIGGVVQEQAQRIIGNSDESNPVPLDDQPSRVYIDKNMQLVLLYSGMRGAVSLALAENIPLFDAVTKHGSQHKQALKAMTSSSIIFTVFFFGASTYYTLKRQRDEQRGNEEIYGNPRSLMTSLLQSHSLEFQQDGNQTPPWVDQTTVSNENNNQSQQNQ</sequence>
<evidence type="ECO:0000256" key="9">
    <source>
        <dbReference type="SAM" id="MobiDB-lite"/>
    </source>
</evidence>
<feature type="transmembrane region" description="Helical" evidence="10">
    <location>
        <begin position="233"/>
        <end position="253"/>
    </location>
</feature>
<evidence type="ECO:0000256" key="2">
    <source>
        <dbReference type="ARBA" id="ARBA00022448"/>
    </source>
</evidence>
<feature type="transmembrane region" description="Helical" evidence="10">
    <location>
        <begin position="298"/>
        <end position="321"/>
    </location>
</feature>
<keyword evidence="7 10" id="KW-0472">Membrane</keyword>
<organism evidence="12 13">
    <name type="scientific">Chaetoceros tenuissimus</name>
    <dbReference type="NCBI Taxonomy" id="426638"/>
    <lineage>
        <taxon>Eukaryota</taxon>
        <taxon>Sar</taxon>
        <taxon>Stramenopiles</taxon>
        <taxon>Ochrophyta</taxon>
        <taxon>Bacillariophyta</taxon>
        <taxon>Coscinodiscophyceae</taxon>
        <taxon>Chaetocerotophycidae</taxon>
        <taxon>Chaetocerotales</taxon>
        <taxon>Chaetocerotaceae</taxon>
        <taxon>Chaetoceros</taxon>
    </lineage>
</organism>
<keyword evidence="5" id="KW-0915">Sodium</keyword>
<dbReference type="GO" id="GO:0015386">
    <property type="term" value="F:potassium:proton antiporter activity"/>
    <property type="evidence" value="ECO:0007669"/>
    <property type="project" value="TreeGrafter"/>
</dbReference>
<evidence type="ECO:0000256" key="3">
    <source>
        <dbReference type="ARBA" id="ARBA00022692"/>
    </source>
</evidence>
<feature type="transmembrane region" description="Helical" evidence="10">
    <location>
        <begin position="469"/>
        <end position="491"/>
    </location>
</feature>
<evidence type="ECO:0000256" key="10">
    <source>
        <dbReference type="SAM" id="Phobius"/>
    </source>
</evidence>
<evidence type="ECO:0000313" key="12">
    <source>
        <dbReference type="EMBL" id="GFH52877.1"/>
    </source>
</evidence>
<feature type="transmembrane region" description="Helical" evidence="10">
    <location>
        <begin position="446"/>
        <end position="463"/>
    </location>
</feature>
<dbReference type="Pfam" id="PF00999">
    <property type="entry name" value="Na_H_Exchanger"/>
    <property type="match status" value="2"/>
</dbReference>
<feature type="domain" description="Cation/H+ exchanger transmembrane" evidence="11">
    <location>
        <begin position="577"/>
        <end position="729"/>
    </location>
</feature>
<keyword evidence="3 10" id="KW-0812">Transmembrane</keyword>
<dbReference type="Gene3D" id="6.10.140.1330">
    <property type="match status" value="1"/>
</dbReference>
<accession>A0AAD3H6X9</accession>
<feature type="transmembrane region" description="Helical" evidence="10">
    <location>
        <begin position="709"/>
        <end position="729"/>
    </location>
</feature>
<reference evidence="12 13" key="1">
    <citation type="journal article" date="2021" name="Sci. Rep.">
        <title>The genome of the diatom Chaetoceros tenuissimus carries an ancient integrated fragment of an extant virus.</title>
        <authorList>
            <person name="Hongo Y."/>
            <person name="Kimura K."/>
            <person name="Takaki Y."/>
            <person name="Yoshida Y."/>
            <person name="Baba S."/>
            <person name="Kobayashi G."/>
            <person name="Nagasaki K."/>
            <person name="Hano T."/>
            <person name="Tomaru Y."/>
        </authorList>
    </citation>
    <scope>NUCLEOTIDE SEQUENCE [LARGE SCALE GENOMIC DNA]</scope>
    <source>
        <strain evidence="12 13">NIES-3715</strain>
    </source>
</reference>
<feature type="transmembrane region" description="Helical" evidence="10">
    <location>
        <begin position="269"/>
        <end position="286"/>
    </location>
</feature>
<evidence type="ECO:0000313" key="13">
    <source>
        <dbReference type="Proteomes" id="UP001054902"/>
    </source>
</evidence>
<feature type="region of interest" description="Disordered" evidence="9">
    <location>
        <begin position="148"/>
        <end position="174"/>
    </location>
</feature>
<keyword evidence="8" id="KW-0739">Sodium transport</keyword>
<evidence type="ECO:0000259" key="11">
    <source>
        <dbReference type="Pfam" id="PF00999"/>
    </source>
</evidence>
<dbReference type="InterPro" id="IPR004709">
    <property type="entry name" value="NaH_exchanger"/>
</dbReference>
<keyword evidence="4 10" id="KW-1133">Transmembrane helix</keyword>
<feature type="transmembrane region" description="Helical" evidence="10">
    <location>
        <begin position="366"/>
        <end position="385"/>
    </location>
</feature>
<dbReference type="AlphaFoldDB" id="A0AAD3H6X9"/>
<dbReference type="InterPro" id="IPR018422">
    <property type="entry name" value="Cation/H_exchanger_CPA1"/>
</dbReference>
<evidence type="ECO:0000256" key="8">
    <source>
        <dbReference type="ARBA" id="ARBA00023201"/>
    </source>
</evidence>
<dbReference type="EMBL" id="BLLK01000046">
    <property type="protein sequence ID" value="GFH52877.1"/>
    <property type="molecule type" value="Genomic_DNA"/>
</dbReference>
<keyword evidence="13" id="KW-1185">Reference proteome</keyword>
<dbReference type="InterPro" id="IPR006153">
    <property type="entry name" value="Cation/H_exchanger_TM"/>
</dbReference>
<gene>
    <name evidence="12" type="ORF">CTEN210_09353</name>
</gene>
<feature type="transmembrane region" description="Helical" evidence="10">
    <location>
        <begin position="418"/>
        <end position="439"/>
    </location>
</feature>
<feature type="compositionally biased region" description="Low complexity" evidence="9">
    <location>
        <begin position="774"/>
        <end position="789"/>
    </location>
</feature>
<evidence type="ECO:0000256" key="6">
    <source>
        <dbReference type="ARBA" id="ARBA00023065"/>
    </source>
</evidence>
<dbReference type="GO" id="GO:0051453">
    <property type="term" value="P:regulation of intracellular pH"/>
    <property type="evidence" value="ECO:0007669"/>
    <property type="project" value="TreeGrafter"/>
</dbReference>
<comment type="caution">
    <text evidence="12">The sequence shown here is derived from an EMBL/GenBank/DDBJ whole genome shotgun (WGS) entry which is preliminary data.</text>
</comment>
<comment type="subcellular location">
    <subcellularLocation>
        <location evidence="1">Membrane</location>
        <topology evidence="1">Multi-pass membrane protein</topology>
    </subcellularLocation>
</comment>
<evidence type="ECO:0000256" key="4">
    <source>
        <dbReference type="ARBA" id="ARBA00022989"/>
    </source>
</evidence>
<evidence type="ECO:0000256" key="5">
    <source>
        <dbReference type="ARBA" id="ARBA00023053"/>
    </source>
</evidence>
<dbReference type="GO" id="GO:0098719">
    <property type="term" value="P:sodium ion import across plasma membrane"/>
    <property type="evidence" value="ECO:0007669"/>
    <property type="project" value="TreeGrafter"/>
</dbReference>